<feature type="transmembrane region" description="Helical" evidence="1">
    <location>
        <begin position="437"/>
        <end position="463"/>
    </location>
</feature>
<proteinExistence type="predicted"/>
<reference evidence="2" key="1">
    <citation type="submission" date="2019-07" db="EMBL/GenBank/DDBJ databases">
        <title>Annotation for the trematode Paragonimus miyazaki's.</title>
        <authorList>
            <person name="Choi Y.-J."/>
        </authorList>
    </citation>
    <scope>NUCLEOTIDE SEQUENCE</scope>
    <source>
        <strain evidence="2">Japan</strain>
    </source>
</reference>
<feature type="transmembrane region" description="Helical" evidence="1">
    <location>
        <begin position="358"/>
        <end position="383"/>
    </location>
</feature>
<protein>
    <submittedName>
        <fullName evidence="2">Uncharacterized protein</fullName>
    </submittedName>
</protein>
<feature type="transmembrane region" description="Helical" evidence="1">
    <location>
        <begin position="772"/>
        <end position="794"/>
    </location>
</feature>
<dbReference type="AlphaFoldDB" id="A0A8S9Z2P6"/>
<evidence type="ECO:0000313" key="2">
    <source>
        <dbReference type="EMBL" id="KAF7261719.1"/>
    </source>
</evidence>
<feature type="transmembrane region" description="Helical" evidence="1">
    <location>
        <begin position="91"/>
        <end position="115"/>
    </location>
</feature>
<sequence length="823" mass="92891">MPLPIQNLLVENFQKLTNSLQPYDTGGVLNFVFEPVTNVNTSEVLLKPAILNGTTIKDFIVRVLFEQNPTYQVLSVLPQEVKPMETGGGHYLGFVVTGIVVILVTLALMISTLVIPCKSQRSGSRLVQKKRKKPNQTFSICRNFRLNLLTFGKMHLSQKELSIMVPNIMEELLVSYKARGFLDLVKQLSITVGWLGNTTRYVTDEQTKVLDDIQRFQGKMNGYQSILRKALNKFCPNLTDPEKALCTNVINRLSLLNVDFNASEILTEPSIALSGLTELFGLNMTQLIQQFDKLENDLRERANTISSKIQNELNLQTQFQSLLSIWDTVKVNVTQPVINQLNVLQPTVESSTGTTATLMLGIGHSLWTVFALCFVVLIVYLVLNATEAKERQLIAREASDQPADDQIGNRLMLEDSDNPNDPLIFPKSRNHITLGQCLPLLAVITFPILVILGVLGISFVSLLNNEGCSYLERNSGIRITDAALNLYLKYLWPRLITEQIISSKVLELLILPVPQNVYSALRFRCKRSENSTTSPGLLPTLGLSNIINVTAVLNQPDLLKVIKDNENNLVNEILKINFSRIIPANMDELLKTISNITGYLDNSNYSQTTIAVLNKPITNVSNVLEYMKQIRQLVNPFVNTSNEAILIRDTTDDIEVTLSNVTQLDKNVKRLANAFDTLQKFQNLTKQLENLNTTLLIVVKILTNKTQVEQPIRPIYKANVRRLLQNLTGQLEHLMTEFTSNVILCDRENMVLMTVLNVTCGSNGQFNRFGTFTFMLLLLICPLLLTVLLFQLFLWQHQYLCLYIVNQGIPFYLFTKYVEQDET</sequence>
<organism evidence="2 3">
    <name type="scientific">Paragonimus skrjabini miyazakii</name>
    <dbReference type="NCBI Taxonomy" id="59628"/>
    <lineage>
        <taxon>Eukaryota</taxon>
        <taxon>Metazoa</taxon>
        <taxon>Spiralia</taxon>
        <taxon>Lophotrochozoa</taxon>
        <taxon>Platyhelminthes</taxon>
        <taxon>Trematoda</taxon>
        <taxon>Digenea</taxon>
        <taxon>Plagiorchiida</taxon>
        <taxon>Troglotremata</taxon>
        <taxon>Troglotrematidae</taxon>
        <taxon>Paragonimus</taxon>
    </lineage>
</organism>
<keyword evidence="3" id="KW-1185">Reference proteome</keyword>
<keyword evidence="1" id="KW-1133">Transmembrane helix</keyword>
<evidence type="ECO:0000313" key="3">
    <source>
        <dbReference type="Proteomes" id="UP000822476"/>
    </source>
</evidence>
<dbReference type="OrthoDB" id="6271936at2759"/>
<keyword evidence="1" id="KW-0812">Transmembrane</keyword>
<dbReference type="EMBL" id="JTDE01000279">
    <property type="protein sequence ID" value="KAF7261719.1"/>
    <property type="molecule type" value="Genomic_DNA"/>
</dbReference>
<comment type="caution">
    <text evidence="2">The sequence shown here is derived from an EMBL/GenBank/DDBJ whole genome shotgun (WGS) entry which is preliminary data.</text>
</comment>
<gene>
    <name evidence="2" type="ORF">EG68_01007</name>
</gene>
<accession>A0A8S9Z2P6</accession>
<evidence type="ECO:0000256" key="1">
    <source>
        <dbReference type="SAM" id="Phobius"/>
    </source>
</evidence>
<dbReference type="Proteomes" id="UP000822476">
    <property type="component" value="Unassembled WGS sequence"/>
</dbReference>
<name>A0A8S9Z2P6_9TREM</name>
<keyword evidence="1" id="KW-0472">Membrane</keyword>